<dbReference type="SMART" id="SM00347">
    <property type="entry name" value="HTH_MARR"/>
    <property type="match status" value="1"/>
</dbReference>
<dbReference type="EMBL" id="QOCU01000001">
    <property type="protein sequence ID" value="RHW53613.1"/>
    <property type="molecule type" value="Genomic_DNA"/>
</dbReference>
<proteinExistence type="predicted"/>
<evidence type="ECO:0000259" key="4">
    <source>
        <dbReference type="PROSITE" id="PS50995"/>
    </source>
</evidence>
<evidence type="ECO:0000256" key="1">
    <source>
        <dbReference type="ARBA" id="ARBA00023015"/>
    </source>
</evidence>
<dbReference type="Gene3D" id="1.10.10.10">
    <property type="entry name" value="Winged helix-like DNA-binding domain superfamily/Winged helix DNA-binding domain"/>
    <property type="match status" value="1"/>
</dbReference>
<reference evidence="5 6" key="1">
    <citation type="submission" date="2018-07" db="EMBL/GenBank/DDBJ databases">
        <title>Genome sequences of six Lactobacillus spp. isolated from bumble bee guts.</title>
        <authorList>
            <person name="Motta E.V.S."/>
            <person name="Moran N.A."/>
        </authorList>
    </citation>
    <scope>NUCLEOTIDE SEQUENCE [LARGE SCALE GENOMIC DNA]</scope>
    <source>
        <strain evidence="5 6">BI-4G</strain>
    </source>
</reference>
<keyword evidence="6" id="KW-1185">Reference proteome</keyword>
<feature type="domain" description="HTH marR-type" evidence="4">
    <location>
        <begin position="1"/>
        <end position="135"/>
    </location>
</feature>
<dbReference type="Proteomes" id="UP000283380">
    <property type="component" value="Unassembled WGS sequence"/>
</dbReference>
<comment type="caution">
    <text evidence="5">The sequence shown here is derived from an EMBL/GenBank/DDBJ whole genome shotgun (WGS) entry which is preliminary data.</text>
</comment>
<accession>A0ABX9LXY0</accession>
<dbReference type="InterPro" id="IPR036390">
    <property type="entry name" value="WH_DNA-bd_sf"/>
</dbReference>
<dbReference type="RefSeq" id="WP_118906698.1">
    <property type="nucleotide sequence ID" value="NZ_QOCU01000001.1"/>
</dbReference>
<evidence type="ECO:0000313" key="5">
    <source>
        <dbReference type="EMBL" id="RHW53613.1"/>
    </source>
</evidence>
<dbReference type="InterPro" id="IPR036388">
    <property type="entry name" value="WH-like_DNA-bd_sf"/>
</dbReference>
<protein>
    <submittedName>
        <fullName evidence="5">MarR family transcriptional regulator</fullName>
    </submittedName>
</protein>
<dbReference type="PANTHER" id="PTHR42756:SF1">
    <property type="entry name" value="TRANSCRIPTIONAL REPRESSOR OF EMRAB OPERON"/>
    <property type="match status" value="1"/>
</dbReference>
<gene>
    <name evidence="5" type="ORF">DS834_01395</name>
</gene>
<evidence type="ECO:0000256" key="2">
    <source>
        <dbReference type="ARBA" id="ARBA00023125"/>
    </source>
</evidence>
<dbReference type="PROSITE" id="PS50995">
    <property type="entry name" value="HTH_MARR_2"/>
    <property type="match status" value="1"/>
</dbReference>
<name>A0ABX9LXY0_9LACO</name>
<keyword evidence="2" id="KW-0238">DNA-binding</keyword>
<keyword evidence="1" id="KW-0805">Transcription regulation</keyword>
<dbReference type="PROSITE" id="PS01117">
    <property type="entry name" value="HTH_MARR_1"/>
    <property type="match status" value="1"/>
</dbReference>
<evidence type="ECO:0000256" key="3">
    <source>
        <dbReference type="ARBA" id="ARBA00023163"/>
    </source>
</evidence>
<dbReference type="InterPro" id="IPR023187">
    <property type="entry name" value="Tscrpt_reg_MarR-type_CS"/>
</dbReference>
<evidence type="ECO:0000313" key="6">
    <source>
        <dbReference type="Proteomes" id="UP000283380"/>
    </source>
</evidence>
<dbReference type="PRINTS" id="PR00598">
    <property type="entry name" value="HTHMARR"/>
</dbReference>
<keyword evidence="3" id="KW-0804">Transcription</keyword>
<dbReference type="PANTHER" id="PTHR42756">
    <property type="entry name" value="TRANSCRIPTIONAL REGULATOR, MARR"/>
    <property type="match status" value="1"/>
</dbReference>
<sequence length="228" mass="27309">MSQTSDNLMKQLYFIMRAGRYYMFKSEQPNSGQKRVLAVLKLEDGLTQNYLAEILALKPGSLAELLKKMEVKGYIERNTDENDKRVKRVYLTALGKKEAEKLEKISQEYDTSSFFSGLSEAEQIEVSQKLKKIANGWDDDFKHQAQKFVDPTFRMKAFRQWRNAAEQHKLSKEEIEMIHRQMVERNLHGYHCHFNHHGFKDRYCSRERMNQYDKDFWKKFWDDDKEDR</sequence>
<dbReference type="InterPro" id="IPR000835">
    <property type="entry name" value="HTH_MarR-typ"/>
</dbReference>
<dbReference type="SUPFAM" id="SSF46785">
    <property type="entry name" value="Winged helix' DNA-binding domain"/>
    <property type="match status" value="1"/>
</dbReference>
<dbReference type="Pfam" id="PF12802">
    <property type="entry name" value="MarR_2"/>
    <property type="match status" value="1"/>
</dbReference>
<organism evidence="5 6">
    <name type="scientific">Lactobacillus bombicola</name>
    <dbReference type="NCBI Taxonomy" id="1505723"/>
    <lineage>
        <taxon>Bacteria</taxon>
        <taxon>Bacillati</taxon>
        <taxon>Bacillota</taxon>
        <taxon>Bacilli</taxon>
        <taxon>Lactobacillales</taxon>
        <taxon>Lactobacillaceae</taxon>
        <taxon>Lactobacillus</taxon>
    </lineage>
</organism>